<evidence type="ECO:0000313" key="2">
    <source>
        <dbReference type="Proteomes" id="UP000478052"/>
    </source>
</evidence>
<gene>
    <name evidence="1" type="ORF">FWK35_00015380</name>
</gene>
<dbReference type="Proteomes" id="UP000478052">
    <property type="component" value="Unassembled WGS sequence"/>
</dbReference>
<accession>A0A6G0Y7B7</accession>
<proteinExistence type="predicted"/>
<comment type="caution">
    <text evidence="1">The sequence shown here is derived from an EMBL/GenBank/DDBJ whole genome shotgun (WGS) entry which is preliminary data.</text>
</comment>
<dbReference type="AlphaFoldDB" id="A0A6G0Y7B7"/>
<organism evidence="1 2">
    <name type="scientific">Aphis craccivora</name>
    <name type="common">Cowpea aphid</name>
    <dbReference type="NCBI Taxonomy" id="307492"/>
    <lineage>
        <taxon>Eukaryota</taxon>
        <taxon>Metazoa</taxon>
        <taxon>Ecdysozoa</taxon>
        <taxon>Arthropoda</taxon>
        <taxon>Hexapoda</taxon>
        <taxon>Insecta</taxon>
        <taxon>Pterygota</taxon>
        <taxon>Neoptera</taxon>
        <taxon>Paraneoptera</taxon>
        <taxon>Hemiptera</taxon>
        <taxon>Sternorrhyncha</taxon>
        <taxon>Aphidomorpha</taxon>
        <taxon>Aphidoidea</taxon>
        <taxon>Aphididae</taxon>
        <taxon>Aphidini</taxon>
        <taxon>Aphis</taxon>
        <taxon>Aphis</taxon>
    </lineage>
</organism>
<protein>
    <submittedName>
        <fullName evidence="1">Uncharacterized protein</fullName>
    </submittedName>
</protein>
<name>A0A6G0Y7B7_APHCR</name>
<reference evidence="1 2" key="1">
    <citation type="submission" date="2019-08" db="EMBL/GenBank/DDBJ databases">
        <title>Whole genome of Aphis craccivora.</title>
        <authorList>
            <person name="Voronova N.V."/>
            <person name="Shulinski R.S."/>
            <person name="Bandarenka Y.V."/>
            <person name="Zhorov D.G."/>
            <person name="Warner D."/>
        </authorList>
    </citation>
    <scope>NUCLEOTIDE SEQUENCE [LARGE SCALE GENOMIC DNA]</scope>
    <source>
        <strain evidence="1">180601</strain>
        <tissue evidence="1">Whole Body</tissue>
    </source>
</reference>
<sequence>MFYYSIGTYIFSMIQINVRNVATCKDVKLYFVYLFKYSAKIFCGFPCYFEDTFNFLLLTSKAPKYQLDTIFYQNHFQNIKCITFLILNSERSDECIDFTMMCVFFFVSVTTFWSCKSASIFKLNLVSDRKRQEKP</sequence>
<evidence type="ECO:0000313" key="1">
    <source>
        <dbReference type="EMBL" id="KAF0750355.1"/>
    </source>
</evidence>
<dbReference type="EMBL" id="VUJU01005752">
    <property type="protein sequence ID" value="KAF0750355.1"/>
    <property type="molecule type" value="Genomic_DNA"/>
</dbReference>
<keyword evidence="2" id="KW-1185">Reference proteome</keyword>